<comment type="caution">
    <text evidence="9">The sequence shown here is derived from an EMBL/GenBank/DDBJ whole genome shotgun (WGS) entry which is preliminary data.</text>
</comment>
<gene>
    <name evidence="9" type="ORF">Bhyg_07507</name>
</gene>
<evidence type="ECO:0000256" key="3">
    <source>
        <dbReference type="ARBA" id="ARBA00022525"/>
    </source>
</evidence>
<dbReference type="InterPro" id="IPR038130">
    <property type="entry name" value="PTN/MK_C_dom_sf"/>
</dbReference>
<dbReference type="Pfam" id="PF01091">
    <property type="entry name" value="PTN_MK_C"/>
    <property type="match status" value="1"/>
</dbReference>
<evidence type="ECO:0000313" key="10">
    <source>
        <dbReference type="Proteomes" id="UP001151699"/>
    </source>
</evidence>
<dbReference type="EMBL" id="WJQU01000002">
    <property type="protein sequence ID" value="KAJ6642555.1"/>
    <property type="molecule type" value="Genomic_DNA"/>
</dbReference>
<dbReference type="GO" id="GO:0048332">
    <property type="term" value="P:mesoderm morphogenesis"/>
    <property type="evidence" value="ECO:0007669"/>
    <property type="project" value="TreeGrafter"/>
</dbReference>
<dbReference type="OrthoDB" id="8818336at2759"/>
<accession>A0A9Q0S414</accession>
<feature type="non-terminal residue" evidence="9">
    <location>
        <position position="169"/>
    </location>
</feature>
<dbReference type="PANTHER" id="PTHR21050">
    <property type="entry name" value="MIDKINE AND PLEIOTROPHIN 1, ISOFORM A-RELATED"/>
    <property type="match status" value="1"/>
</dbReference>
<comment type="subcellular location">
    <subcellularLocation>
        <location evidence="1">Secreted</location>
    </subcellularLocation>
</comment>
<dbReference type="GO" id="GO:0005576">
    <property type="term" value="C:extracellular region"/>
    <property type="evidence" value="ECO:0007669"/>
    <property type="project" value="UniProtKB-SubCell"/>
</dbReference>
<feature type="compositionally biased region" description="Basic and acidic residues" evidence="6">
    <location>
        <begin position="160"/>
        <end position="169"/>
    </location>
</feature>
<evidence type="ECO:0000256" key="1">
    <source>
        <dbReference type="ARBA" id="ARBA00004613"/>
    </source>
</evidence>
<comment type="similarity">
    <text evidence="2">Belongs to the pleiotrophin family.</text>
</comment>
<feature type="domain" description="Pleiotrophin/Midkine C-terminal" evidence="8">
    <location>
        <begin position="113"/>
        <end position="168"/>
    </location>
</feature>
<dbReference type="FunFam" id="2.30.90.10:FF:000001">
    <property type="entry name" value="Pleiotrophin"/>
    <property type="match status" value="2"/>
</dbReference>
<keyword evidence="5" id="KW-1015">Disulfide bond</keyword>
<reference evidence="9" key="1">
    <citation type="submission" date="2022-07" db="EMBL/GenBank/DDBJ databases">
        <authorList>
            <person name="Trinca V."/>
            <person name="Uliana J.V.C."/>
            <person name="Torres T.T."/>
            <person name="Ward R.J."/>
            <person name="Monesi N."/>
        </authorList>
    </citation>
    <scope>NUCLEOTIDE SEQUENCE</scope>
    <source>
        <strain evidence="9">HSMRA1968</strain>
        <tissue evidence="9">Whole embryos</tissue>
    </source>
</reference>
<feature type="region of interest" description="Disordered" evidence="6">
    <location>
        <begin position="124"/>
        <end position="169"/>
    </location>
</feature>
<organism evidence="9 10">
    <name type="scientific">Pseudolycoriella hygida</name>
    <dbReference type="NCBI Taxonomy" id="35572"/>
    <lineage>
        <taxon>Eukaryota</taxon>
        <taxon>Metazoa</taxon>
        <taxon>Ecdysozoa</taxon>
        <taxon>Arthropoda</taxon>
        <taxon>Hexapoda</taxon>
        <taxon>Insecta</taxon>
        <taxon>Pterygota</taxon>
        <taxon>Neoptera</taxon>
        <taxon>Endopterygota</taxon>
        <taxon>Diptera</taxon>
        <taxon>Nematocera</taxon>
        <taxon>Sciaroidea</taxon>
        <taxon>Sciaridae</taxon>
        <taxon>Pseudolycoriella</taxon>
    </lineage>
</organism>
<feature type="compositionally biased region" description="Polar residues" evidence="6">
    <location>
        <begin position="140"/>
        <end position="157"/>
    </location>
</feature>
<dbReference type="Proteomes" id="UP001151699">
    <property type="component" value="Chromosome B"/>
</dbReference>
<evidence type="ECO:0000256" key="2">
    <source>
        <dbReference type="ARBA" id="ARBA00005403"/>
    </source>
</evidence>
<dbReference type="GO" id="GO:0008083">
    <property type="term" value="F:growth factor activity"/>
    <property type="evidence" value="ECO:0007669"/>
    <property type="project" value="InterPro"/>
</dbReference>
<evidence type="ECO:0000256" key="7">
    <source>
        <dbReference type="SAM" id="SignalP"/>
    </source>
</evidence>
<dbReference type="Gene3D" id="2.30.90.10">
    <property type="entry name" value="Heparin-binding Growth Factor, Midkine, Chain A- C-terminal Domain"/>
    <property type="match status" value="2"/>
</dbReference>
<keyword evidence="10" id="KW-1185">Reference proteome</keyword>
<evidence type="ECO:0000256" key="4">
    <source>
        <dbReference type="ARBA" id="ARBA00022729"/>
    </source>
</evidence>
<dbReference type="AlphaFoldDB" id="A0A9Q0S414"/>
<evidence type="ECO:0000259" key="8">
    <source>
        <dbReference type="Pfam" id="PF01091"/>
    </source>
</evidence>
<feature type="chain" id="PRO_5040123756" description="Pleiotrophin/Midkine C-terminal domain-containing protein" evidence="7">
    <location>
        <begin position="24"/>
        <end position="169"/>
    </location>
</feature>
<evidence type="ECO:0000313" key="9">
    <source>
        <dbReference type="EMBL" id="KAJ6642555.1"/>
    </source>
</evidence>
<proteinExistence type="inferred from homology"/>
<dbReference type="GO" id="GO:0008201">
    <property type="term" value="F:heparin binding"/>
    <property type="evidence" value="ECO:0007669"/>
    <property type="project" value="TreeGrafter"/>
</dbReference>
<keyword evidence="4 7" id="KW-0732">Signal</keyword>
<evidence type="ECO:0000256" key="6">
    <source>
        <dbReference type="SAM" id="MobiDB-lite"/>
    </source>
</evidence>
<keyword evidence="3" id="KW-0964">Secreted</keyword>
<name>A0A9Q0S414_9DIPT</name>
<dbReference type="PANTHER" id="PTHR21050:SF1">
    <property type="entry name" value="MIDKINE AND PLEIOTROPHIN 1, ISOFORM A-RELATED"/>
    <property type="match status" value="1"/>
</dbReference>
<protein>
    <recommendedName>
        <fullName evidence="8">Pleiotrophin/Midkine C-terminal domain-containing protein</fullName>
    </recommendedName>
</protein>
<evidence type="ECO:0000256" key="5">
    <source>
        <dbReference type="ARBA" id="ARBA00023157"/>
    </source>
</evidence>
<sequence length="169" mass="18910">MNILLISIFAVASLSIFPTKTLGTKDVDEPHALPLASAPTQNNAGEIWQEDDREVLIRNERGTKNNSNGSACRYLKTPWSECDQKTNTRSRTLNLKKGEEGCVQTRTIQKKCKKACRYEKGTWSECTTGQTSRTDKLKSSSDPTCQPTREVNKNCNPSKGKGEKKDRKN</sequence>
<dbReference type="InterPro" id="IPR020090">
    <property type="entry name" value="PTN/MK_C_dom"/>
</dbReference>
<feature type="signal peptide" evidence="7">
    <location>
        <begin position="1"/>
        <end position="23"/>
    </location>
</feature>